<evidence type="ECO:0000313" key="1">
    <source>
        <dbReference type="EMBL" id="KAJ0087841.1"/>
    </source>
</evidence>
<proteinExistence type="predicted"/>
<dbReference type="EMBL" id="CM047905">
    <property type="protein sequence ID" value="KAJ0087841.1"/>
    <property type="molecule type" value="Genomic_DNA"/>
</dbReference>
<sequence length="40" mass="4957">MFFFRRRILSTKASPYTKHILKKTLHNIYIYNILILQLFN</sequence>
<protein>
    <submittedName>
        <fullName evidence="1">Uncharacterized protein</fullName>
    </submittedName>
</protein>
<gene>
    <name evidence="1" type="ORF">Patl1_32630</name>
</gene>
<accession>A0ACC1AME3</accession>
<keyword evidence="2" id="KW-1185">Reference proteome</keyword>
<reference evidence="2" key="1">
    <citation type="journal article" date="2023" name="G3 (Bethesda)">
        <title>Genome assembly and association tests identify interacting loci associated with vigor, precocity, and sex in interspecific pistachio rootstocks.</title>
        <authorList>
            <person name="Palmer W."/>
            <person name="Jacygrad E."/>
            <person name="Sagayaradj S."/>
            <person name="Cavanaugh K."/>
            <person name="Han R."/>
            <person name="Bertier L."/>
            <person name="Beede B."/>
            <person name="Kafkas S."/>
            <person name="Golino D."/>
            <person name="Preece J."/>
            <person name="Michelmore R."/>
        </authorList>
    </citation>
    <scope>NUCLEOTIDE SEQUENCE [LARGE SCALE GENOMIC DNA]</scope>
</reference>
<comment type="caution">
    <text evidence="1">The sequence shown here is derived from an EMBL/GenBank/DDBJ whole genome shotgun (WGS) entry which is preliminary data.</text>
</comment>
<organism evidence="1 2">
    <name type="scientific">Pistacia atlantica</name>
    <dbReference type="NCBI Taxonomy" id="434234"/>
    <lineage>
        <taxon>Eukaryota</taxon>
        <taxon>Viridiplantae</taxon>
        <taxon>Streptophyta</taxon>
        <taxon>Embryophyta</taxon>
        <taxon>Tracheophyta</taxon>
        <taxon>Spermatophyta</taxon>
        <taxon>Magnoliopsida</taxon>
        <taxon>eudicotyledons</taxon>
        <taxon>Gunneridae</taxon>
        <taxon>Pentapetalae</taxon>
        <taxon>rosids</taxon>
        <taxon>malvids</taxon>
        <taxon>Sapindales</taxon>
        <taxon>Anacardiaceae</taxon>
        <taxon>Pistacia</taxon>
    </lineage>
</organism>
<name>A0ACC1AME3_9ROSI</name>
<dbReference type="Proteomes" id="UP001164250">
    <property type="component" value="Chromosome 9"/>
</dbReference>
<evidence type="ECO:0000313" key="2">
    <source>
        <dbReference type="Proteomes" id="UP001164250"/>
    </source>
</evidence>